<feature type="compositionally biased region" description="Basic residues" evidence="1">
    <location>
        <begin position="105"/>
        <end position="114"/>
    </location>
</feature>
<name>A0A942TPD1_9BACI</name>
<dbReference type="InterPro" id="IPR048110">
    <property type="entry name" value="SA1362/YqhP-like"/>
</dbReference>
<dbReference type="NCBIfam" id="NF041554">
    <property type="entry name" value="SA1362_fam"/>
    <property type="match status" value="1"/>
</dbReference>
<dbReference type="Proteomes" id="UP000682713">
    <property type="component" value="Unassembled WGS sequence"/>
</dbReference>
<protein>
    <submittedName>
        <fullName evidence="3">Uncharacterized protein</fullName>
    </submittedName>
</protein>
<sequence>MKIRNWLVGVITVIALIGLGSSLIHNPLGLIKQLFVIGIVAVAIYIIYRVLVGRKPERSESRSYARAAKLSKKRKRVSQQTNSQMRKKPLRKRTASHLTVIEGKKNKKKDRAIF</sequence>
<dbReference type="EMBL" id="JAGYPJ010000001">
    <property type="protein sequence ID" value="MBS4199642.1"/>
    <property type="molecule type" value="Genomic_DNA"/>
</dbReference>
<evidence type="ECO:0000256" key="1">
    <source>
        <dbReference type="SAM" id="MobiDB-lite"/>
    </source>
</evidence>
<evidence type="ECO:0000256" key="2">
    <source>
        <dbReference type="SAM" id="Phobius"/>
    </source>
</evidence>
<gene>
    <name evidence="3" type="ORF">KHA93_08235</name>
</gene>
<evidence type="ECO:0000313" key="4">
    <source>
        <dbReference type="Proteomes" id="UP000682713"/>
    </source>
</evidence>
<accession>A0A942TPD1</accession>
<organism evidence="3 4">
    <name type="scientific">Lederbergia citrisecunda</name>
    <dbReference type="NCBI Taxonomy" id="2833583"/>
    <lineage>
        <taxon>Bacteria</taxon>
        <taxon>Bacillati</taxon>
        <taxon>Bacillota</taxon>
        <taxon>Bacilli</taxon>
        <taxon>Bacillales</taxon>
        <taxon>Bacillaceae</taxon>
        <taxon>Lederbergia</taxon>
    </lineage>
</organism>
<keyword evidence="2" id="KW-0812">Transmembrane</keyword>
<comment type="caution">
    <text evidence="3">The sequence shown here is derived from an EMBL/GenBank/DDBJ whole genome shotgun (WGS) entry which is preliminary data.</text>
</comment>
<keyword evidence="2" id="KW-0472">Membrane</keyword>
<evidence type="ECO:0000313" key="3">
    <source>
        <dbReference type="EMBL" id="MBS4199642.1"/>
    </source>
</evidence>
<reference evidence="3 4" key="1">
    <citation type="submission" date="2021-05" db="EMBL/GenBank/DDBJ databases">
        <title>Novel Bacillus species.</title>
        <authorList>
            <person name="Liu G."/>
        </authorList>
    </citation>
    <scope>NUCLEOTIDE SEQUENCE [LARGE SCALE GENOMIC DNA]</scope>
    <source>
        <strain evidence="3 4">FJAT-49732</strain>
    </source>
</reference>
<keyword evidence="4" id="KW-1185">Reference proteome</keyword>
<feature type="transmembrane region" description="Helical" evidence="2">
    <location>
        <begin position="7"/>
        <end position="24"/>
    </location>
</feature>
<dbReference type="RefSeq" id="WP_213110304.1">
    <property type="nucleotide sequence ID" value="NZ_JAGYPJ010000001.1"/>
</dbReference>
<feature type="region of interest" description="Disordered" evidence="1">
    <location>
        <begin position="56"/>
        <end position="114"/>
    </location>
</feature>
<keyword evidence="2" id="KW-1133">Transmembrane helix</keyword>
<feature type="compositionally biased region" description="Basic residues" evidence="1">
    <location>
        <begin position="85"/>
        <end position="95"/>
    </location>
</feature>
<proteinExistence type="predicted"/>
<dbReference type="AlphaFoldDB" id="A0A942TPD1"/>
<feature type="transmembrane region" description="Helical" evidence="2">
    <location>
        <begin position="30"/>
        <end position="52"/>
    </location>
</feature>